<keyword evidence="5 6" id="KW-0234">DNA repair</keyword>
<keyword evidence="8" id="KW-0378">Hydrolase</keyword>
<dbReference type="GO" id="GO:0005737">
    <property type="term" value="C:cytoplasm"/>
    <property type="evidence" value="ECO:0007669"/>
    <property type="project" value="UniProtKB-SubCell"/>
</dbReference>
<dbReference type="SUPFAM" id="SSF46929">
    <property type="entry name" value="DNA helicase RuvA subunit, C-terminal domain"/>
    <property type="match status" value="1"/>
</dbReference>
<dbReference type="CDD" id="cd14332">
    <property type="entry name" value="UBA_RuvA_C"/>
    <property type="match status" value="1"/>
</dbReference>
<dbReference type="InterPro" id="IPR013849">
    <property type="entry name" value="DNA_helicase_Holl-junc_RuvA_I"/>
</dbReference>
<gene>
    <name evidence="6" type="primary">ruvA</name>
    <name evidence="8" type="ORF">Tfer_0138</name>
</gene>
<comment type="caution">
    <text evidence="6">Lacks conserved residue(s) required for the propagation of feature annotation.</text>
</comment>
<evidence type="ECO:0000313" key="9">
    <source>
        <dbReference type="Proteomes" id="UP000037175"/>
    </source>
</evidence>
<dbReference type="InterPro" id="IPR000085">
    <property type="entry name" value="RuvA"/>
</dbReference>
<feature type="region of interest" description="Domain II" evidence="6">
    <location>
        <begin position="66"/>
        <end position="143"/>
    </location>
</feature>
<dbReference type="InterPro" id="IPR010994">
    <property type="entry name" value="RuvA_2-like"/>
</dbReference>
<comment type="subunit">
    <text evidence="6">Homotetramer. Forms an RuvA(8)-RuvB(12)-Holliday junction (HJ) complex. HJ DNA is sandwiched between 2 RuvA tetramers; dsDNA enters through RuvA and exits via RuvB. An RuvB hexamer assembles on each DNA strand where it exits the tetramer. Each RuvB hexamer is contacted by two RuvA subunits (via domain III) on 2 adjacent RuvB subunits; this complex drives branch migration. In the full resolvosome a probable DNA-RuvA(4)-RuvB(12)-RuvC(2) complex forms which resolves the HJ.</text>
</comment>
<dbReference type="GO" id="GO:0006310">
    <property type="term" value="P:DNA recombination"/>
    <property type="evidence" value="ECO:0007669"/>
    <property type="project" value="UniProtKB-UniRule"/>
</dbReference>
<dbReference type="GO" id="GO:0000400">
    <property type="term" value="F:four-way junction DNA binding"/>
    <property type="evidence" value="ECO:0007669"/>
    <property type="project" value="UniProtKB-UniRule"/>
</dbReference>
<protein>
    <recommendedName>
        <fullName evidence="6">Holliday junction branch migration complex subunit RuvA</fullName>
    </recommendedName>
</protein>
<dbReference type="InterPro" id="IPR011114">
    <property type="entry name" value="RuvA_C"/>
</dbReference>
<feature type="region of interest" description="Domain III" evidence="6">
    <location>
        <begin position="153"/>
        <end position="200"/>
    </location>
</feature>
<dbReference type="HAMAP" id="MF_00031">
    <property type="entry name" value="DNA_HJ_migration_RuvA"/>
    <property type="match status" value="1"/>
</dbReference>
<evidence type="ECO:0000259" key="7">
    <source>
        <dbReference type="SMART" id="SM00278"/>
    </source>
</evidence>
<name>A0A0L6W6R2_9FIRM</name>
<proteinExistence type="inferred from homology"/>
<dbReference type="Gene3D" id="1.10.8.10">
    <property type="entry name" value="DNA helicase RuvA subunit, C-terminal domain"/>
    <property type="match status" value="1"/>
</dbReference>
<dbReference type="SUPFAM" id="SSF47781">
    <property type="entry name" value="RuvA domain 2-like"/>
    <property type="match status" value="1"/>
</dbReference>
<keyword evidence="2 6" id="KW-0227">DNA damage</keyword>
<evidence type="ECO:0000256" key="1">
    <source>
        <dbReference type="ARBA" id="ARBA00022490"/>
    </source>
</evidence>
<dbReference type="Proteomes" id="UP000037175">
    <property type="component" value="Unassembled WGS sequence"/>
</dbReference>
<keyword evidence="3 6" id="KW-0238">DNA-binding</keyword>
<dbReference type="RefSeq" id="WP_013120064.1">
    <property type="nucleotide sequence ID" value="NZ_LGTE01000001.1"/>
</dbReference>
<evidence type="ECO:0000313" key="8">
    <source>
        <dbReference type="EMBL" id="KNZ71063.1"/>
    </source>
</evidence>
<keyword evidence="9" id="KW-1185">Reference proteome</keyword>
<comment type="function">
    <text evidence="6">The RuvA-RuvB-RuvC complex processes Holliday junction (HJ) DNA during genetic recombination and DNA repair, while the RuvA-RuvB complex plays an important role in the rescue of blocked DNA replication forks via replication fork reversal (RFR). RuvA specifically binds to HJ cruciform DNA, conferring on it an open structure. The RuvB hexamer acts as an ATP-dependent pump, pulling dsDNA into and through the RuvAB complex. HJ branch migration allows RuvC to scan DNA until it finds its consensus sequence, where it cleaves and resolves the cruciform DNA.</text>
</comment>
<comment type="subcellular location">
    <subcellularLocation>
        <location evidence="6">Cytoplasm</location>
    </subcellularLocation>
</comment>
<sequence>MMISFLRGELNYIGEDYIIIDVHGVGYKVYVPASFIGKLPACGQPVTVFTHLYVREDVMQLYGFPDREELELFEVLLQVSGIGPKVAVSVLSAVPASSFKQAIVNEQVGVLTQVPGIGKKTAQRMILELKDKLGKLPGRGQAPPVSANFAPNTEEAVQALIALGYAPNEARKAVNKVVNTHPELGVEESIKKALLELARF</sequence>
<keyword evidence="8" id="KW-0347">Helicase</keyword>
<evidence type="ECO:0000256" key="5">
    <source>
        <dbReference type="ARBA" id="ARBA00023204"/>
    </source>
</evidence>
<comment type="domain">
    <text evidence="6">Has three domains with a flexible linker between the domains II and III and assumes an 'L' shape. Domain III is highly mobile and contacts RuvB.</text>
</comment>
<keyword evidence="8" id="KW-0547">Nucleotide-binding</keyword>
<keyword evidence="8" id="KW-0067">ATP-binding</keyword>
<dbReference type="SMART" id="SM00278">
    <property type="entry name" value="HhH1"/>
    <property type="match status" value="2"/>
</dbReference>
<dbReference type="AlphaFoldDB" id="A0A0L6W6R2"/>
<evidence type="ECO:0000256" key="2">
    <source>
        <dbReference type="ARBA" id="ARBA00022763"/>
    </source>
</evidence>
<dbReference type="GO" id="GO:0048476">
    <property type="term" value="C:Holliday junction resolvase complex"/>
    <property type="evidence" value="ECO:0007669"/>
    <property type="project" value="UniProtKB-UniRule"/>
</dbReference>
<comment type="caution">
    <text evidence="8">The sequence shown here is derived from an EMBL/GenBank/DDBJ whole genome shotgun (WGS) entry which is preliminary data.</text>
</comment>
<keyword evidence="1 6" id="KW-0963">Cytoplasm</keyword>
<dbReference type="GO" id="GO:0009379">
    <property type="term" value="C:Holliday junction helicase complex"/>
    <property type="evidence" value="ECO:0007669"/>
    <property type="project" value="InterPro"/>
</dbReference>
<dbReference type="PATRIC" id="fig|281456.6.peg.137"/>
<dbReference type="Pfam" id="PF07499">
    <property type="entry name" value="RuvA_C"/>
    <property type="match status" value="1"/>
</dbReference>
<accession>A0A0L6W6R2</accession>
<dbReference type="InterPro" id="IPR012340">
    <property type="entry name" value="NA-bd_OB-fold"/>
</dbReference>
<comment type="similarity">
    <text evidence="6">Belongs to the RuvA family.</text>
</comment>
<evidence type="ECO:0000256" key="6">
    <source>
        <dbReference type="HAMAP-Rule" id="MF_00031"/>
    </source>
</evidence>
<organism evidence="8 9">
    <name type="scientific">Thermincola ferriacetica</name>
    <dbReference type="NCBI Taxonomy" id="281456"/>
    <lineage>
        <taxon>Bacteria</taxon>
        <taxon>Bacillati</taxon>
        <taxon>Bacillota</taxon>
        <taxon>Clostridia</taxon>
        <taxon>Eubacteriales</taxon>
        <taxon>Thermincolaceae</taxon>
        <taxon>Thermincola</taxon>
    </lineage>
</organism>
<reference evidence="9" key="1">
    <citation type="submission" date="2015-07" db="EMBL/GenBank/DDBJ databases">
        <title>Complete Genome of Thermincola ferriacetica strain Z-0001T.</title>
        <authorList>
            <person name="Lusk B."/>
            <person name="Badalamenti J.P."/>
            <person name="Parameswaran P."/>
            <person name="Bond D.R."/>
            <person name="Torres C.I."/>
        </authorList>
    </citation>
    <scope>NUCLEOTIDE SEQUENCE [LARGE SCALE GENOMIC DNA]</scope>
    <source>
        <strain evidence="9">Z-0001</strain>
    </source>
</reference>
<dbReference type="NCBIfam" id="TIGR00084">
    <property type="entry name" value="ruvA"/>
    <property type="match status" value="1"/>
</dbReference>
<keyword evidence="4 6" id="KW-0233">DNA recombination</keyword>
<dbReference type="GO" id="GO:0006281">
    <property type="term" value="P:DNA repair"/>
    <property type="evidence" value="ECO:0007669"/>
    <property type="project" value="UniProtKB-UniRule"/>
</dbReference>
<dbReference type="SUPFAM" id="SSF50249">
    <property type="entry name" value="Nucleic acid-binding proteins"/>
    <property type="match status" value="1"/>
</dbReference>
<dbReference type="InterPro" id="IPR036267">
    <property type="entry name" value="RuvA_C_sf"/>
</dbReference>
<dbReference type="Pfam" id="PF01330">
    <property type="entry name" value="RuvA_N"/>
    <property type="match status" value="1"/>
</dbReference>
<dbReference type="EMBL" id="LGTE01000001">
    <property type="protein sequence ID" value="KNZ71063.1"/>
    <property type="molecule type" value="Genomic_DNA"/>
</dbReference>
<evidence type="ECO:0000256" key="4">
    <source>
        <dbReference type="ARBA" id="ARBA00023172"/>
    </source>
</evidence>
<dbReference type="Gene3D" id="1.10.150.20">
    <property type="entry name" value="5' to 3' exonuclease, C-terminal subdomain"/>
    <property type="match status" value="1"/>
</dbReference>
<dbReference type="GO" id="GO:0009378">
    <property type="term" value="F:four-way junction helicase activity"/>
    <property type="evidence" value="ECO:0007669"/>
    <property type="project" value="InterPro"/>
</dbReference>
<evidence type="ECO:0000256" key="3">
    <source>
        <dbReference type="ARBA" id="ARBA00023125"/>
    </source>
</evidence>
<dbReference type="InterPro" id="IPR003583">
    <property type="entry name" value="Hlx-hairpin-Hlx_DNA-bd_motif"/>
</dbReference>
<dbReference type="Pfam" id="PF14520">
    <property type="entry name" value="HHH_5"/>
    <property type="match status" value="1"/>
</dbReference>
<feature type="domain" description="Helix-hairpin-helix DNA-binding motif class 1" evidence="7">
    <location>
        <begin position="109"/>
        <end position="128"/>
    </location>
</feature>
<feature type="region of interest" description="Domain I" evidence="6">
    <location>
        <begin position="2"/>
        <end position="65"/>
    </location>
</feature>
<feature type="domain" description="Helix-hairpin-helix DNA-binding motif class 1" evidence="7">
    <location>
        <begin position="74"/>
        <end position="93"/>
    </location>
</feature>
<dbReference type="Gene3D" id="2.40.50.140">
    <property type="entry name" value="Nucleic acid-binding proteins"/>
    <property type="match status" value="1"/>
</dbReference>
<dbReference type="GO" id="GO:0005524">
    <property type="term" value="F:ATP binding"/>
    <property type="evidence" value="ECO:0007669"/>
    <property type="project" value="InterPro"/>
</dbReference>